<keyword evidence="5 7" id="KW-1133">Transmembrane helix</keyword>
<dbReference type="Gene3D" id="1.10.3720.10">
    <property type="entry name" value="MetI-like"/>
    <property type="match status" value="1"/>
</dbReference>
<dbReference type="AlphaFoldDB" id="A0A1D2YWR0"/>
<keyword evidence="3" id="KW-1003">Cell membrane</keyword>
<sequence length="311" mass="34155">MLLLKFILRRLGMLVVTLWVIVTLTFFLMHAIPGDPFSKEGRMPEATKENLMKYYGLDKSLPEQYVSYLIKLTKFDLGPSYFSKTQSVNDIIANNFPVSARLGIQALTIAVMFGVALGTVAALKHNSALDYTAMVIAVLGVSVPNIVLAPLLINVFSVKLGWFPIARWGTFAHTVLPATALGVQAMAVIARLMRSNMLEVLGQDYIRTARAKGLSQFAVVWRHTIRNAIMPVITILGPLTAALLTGTFVVEQIFAIPGMGKYFVKSVNNRDYPVILGTTIFYSAVLVTANFLVDVAYGLIDPRIKVGVRGE</sequence>
<feature type="transmembrane region" description="Helical" evidence="7">
    <location>
        <begin position="168"/>
        <end position="189"/>
    </location>
</feature>
<comment type="similarity">
    <text evidence="7">Belongs to the binding-protein-dependent transport system permease family.</text>
</comment>
<organism evidence="9 10">
    <name type="scientific">Vulcanibacillus modesticaldus</name>
    <dbReference type="NCBI Taxonomy" id="337097"/>
    <lineage>
        <taxon>Bacteria</taxon>
        <taxon>Bacillati</taxon>
        <taxon>Bacillota</taxon>
        <taxon>Bacilli</taxon>
        <taxon>Bacillales</taxon>
        <taxon>Bacillaceae</taxon>
        <taxon>Vulcanibacillus</taxon>
    </lineage>
</organism>
<protein>
    <submittedName>
        <fullName evidence="9">Peptide ABC transporter permease</fullName>
    </submittedName>
</protein>
<dbReference type="PROSITE" id="PS50928">
    <property type="entry name" value="ABC_TM1"/>
    <property type="match status" value="1"/>
</dbReference>
<evidence type="ECO:0000256" key="7">
    <source>
        <dbReference type="RuleBase" id="RU363032"/>
    </source>
</evidence>
<keyword evidence="6 7" id="KW-0472">Membrane</keyword>
<comment type="caution">
    <text evidence="9">The sequence shown here is derived from an EMBL/GenBank/DDBJ whole genome shotgun (WGS) entry which is preliminary data.</text>
</comment>
<feature type="transmembrane region" description="Helical" evidence="7">
    <location>
        <begin position="102"/>
        <end position="123"/>
    </location>
</feature>
<keyword evidence="2 7" id="KW-0813">Transport</keyword>
<evidence type="ECO:0000256" key="1">
    <source>
        <dbReference type="ARBA" id="ARBA00004651"/>
    </source>
</evidence>
<accession>A0A1D2YWR0</accession>
<evidence type="ECO:0000256" key="4">
    <source>
        <dbReference type="ARBA" id="ARBA00022692"/>
    </source>
</evidence>
<evidence type="ECO:0000256" key="2">
    <source>
        <dbReference type="ARBA" id="ARBA00022448"/>
    </source>
</evidence>
<evidence type="ECO:0000256" key="3">
    <source>
        <dbReference type="ARBA" id="ARBA00022475"/>
    </source>
</evidence>
<dbReference type="InterPro" id="IPR035906">
    <property type="entry name" value="MetI-like_sf"/>
</dbReference>
<gene>
    <name evidence="9" type="ORF">BHF71_06480</name>
</gene>
<dbReference type="InterPro" id="IPR045621">
    <property type="entry name" value="BPD_transp_1_N"/>
</dbReference>
<feature type="transmembrane region" description="Helical" evidence="7">
    <location>
        <begin position="12"/>
        <end position="32"/>
    </location>
</feature>
<dbReference type="Pfam" id="PF19300">
    <property type="entry name" value="BPD_transp_1_N"/>
    <property type="match status" value="1"/>
</dbReference>
<dbReference type="PANTHER" id="PTHR43163:SF6">
    <property type="entry name" value="DIPEPTIDE TRANSPORT SYSTEM PERMEASE PROTEIN DPPB-RELATED"/>
    <property type="match status" value="1"/>
</dbReference>
<evidence type="ECO:0000259" key="8">
    <source>
        <dbReference type="PROSITE" id="PS50928"/>
    </source>
</evidence>
<feature type="transmembrane region" description="Helical" evidence="7">
    <location>
        <begin position="232"/>
        <end position="254"/>
    </location>
</feature>
<name>A0A1D2YWR0_9BACI</name>
<feature type="transmembrane region" description="Helical" evidence="7">
    <location>
        <begin position="135"/>
        <end position="156"/>
    </location>
</feature>
<dbReference type="GO" id="GO:0055085">
    <property type="term" value="P:transmembrane transport"/>
    <property type="evidence" value="ECO:0007669"/>
    <property type="project" value="InterPro"/>
</dbReference>
<dbReference type="PANTHER" id="PTHR43163">
    <property type="entry name" value="DIPEPTIDE TRANSPORT SYSTEM PERMEASE PROTEIN DPPB-RELATED"/>
    <property type="match status" value="1"/>
</dbReference>
<evidence type="ECO:0000256" key="5">
    <source>
        <dbReference type="ARBA" id="ARBA00022989"/>
    </source>
</evidence>
<reference evidence="9 10" key="1">
    <citation type="submission" date="2016-09" db="EMBL/GenBank/DDBJ databases">
        <title>Draft genome sequence for the type strain of Vulcanibacillus modesticaldus BR, a strictly anaerobic, moderately thermophilic, and nitrate-reducing bacterium from deep sea-hydrothermal vents of the Mid-Atlantic Ridge.</title>
        <authorList>
            <person name="Abin C.A."/>
            <person name="Hollibaugh J.T."/>
        </authorList>
    </citation>
    <scope>NUCLEOTIDE SEQUENCE [LARGE SCALE GENOMIC DNA]</scope>
    <source>
        <strain evidence="9 10">BR</strain>
    </source>
</reference>
<dbReference type="EMBL" id="MIJF01000008">
    <property type="protein sequence ID" value="OEG00086.1"/>
    <property type="molecule type" value="Genomic_DNA"/>
</dbReference>
<evidence type="ECO:0000313" key="9">
    <source>
        <dbReference type="EMBL" id="OEG00086.1"/>
    </source>
</evidence>
<keyword evidence="4 7" id="KW-0812">Transmembrane</keyword>
<feature type="domain" description="ABC transmembrane type-1" evidence="8">
    <location>
        <begin position="96"/>
        <end position="293"/>
    </location>
</feature>
<dbReference type="GO" id="GO:0005886">
    <property type="term" value="C:plasma membrane"/>
    <property type="evidence" value="ECO:0007669"/>
    <property type="project" value="UniProtKB-SubCell"/>
</dbReference>
<evidence type="ECO:0000256" key="6">
    <source>
        <dbReference type="ARBA" id="ARBA00023136"/>
    </source>
</evidence>
<keyword evidence="10" id="KW-1185">Reference proteome</keyword>
<feature type="transmembrane region" description="Helical" evidence="7">
    <location>
        <begin position="274"/>
        <end position="300"/>
    </location>
</feature>
<dbReference type="Pfam" id="PF00528">
    <property type="entry name" value="BPD_transp_1"/>
    <property type="match status" value="1"/>
</dbReference>
<dbReference type="OrthoDB" id="9773683at2"/>
<dbReference type="STRING" id="337097.BHF71_06480"/>
<comment type="subcellular location">
    <subcellularLocation>
        <location evidence="1 7">Cell membrane</location>
        <topology evidence="1 7">Multi-pass membrane protein</topology>
    </subcellularLocation>
</comment>
<dbReference type="InterPro" id="IPR000515">
    <property type="entry name" value="MetI-like"/>
</dbReference>
<dbReference type="SUPFAM" id="SSF161098">
    <property type="entry name" value="MetI-like"/>
    <property type="match status" value="1"/>
</dbReference>
<evidence type="ECO:0000313" key="10">
    <source>
        <dbReference type="Proteomes" id="UP000243739"/>
    </source>
</evidence>
<proteinExistence type="inferred from homology"/>
<dbReference type="Proteomes" id="UP000243739">
    <property type="component" value="Unassembled WGS sequence"/>
</dbReference>
<dbReference type="CDD" id="cd06261">
    <property type="entry name" value="TM_PBP2"/>
    <property type="match status" value="1"/>
</dbReference>